<name>A0ABZ1YW94_9NOCA</name>
<accession>A0ABZ1YW94</accession>
<dbReference type="Proteomes" id="UP001432062">
    <property type="component" value="Chromosome"/>
</dbReference>
<proteinExistence type="predicted"/>
<keyword evidence="2" id="KW-1185">Reference proteome</keyword>
<reference evidence="1" key="1">
    <citation type="submission" date="2022-10" db="EMBL/GenBank/DDBJ databases">
        <title>The complete genomes of actinobacterial strains from the NBC collection.</title>
        <authorList>
            <person name="Joergensen T.S."/>
            <person name="Alvarez Arevalo M."/>
            <person name="Sterndorff E.B."/>
            <person name="Faurdal D."/>
            <person name="Vuksanovic O."/>
            <person name="Mourched A.-S."/>
            <person name="Charusanti P."/>
            <person name="Shaw S."/>
            <person name="Blin K."/>
            <person name="Weber T."/>
        </authorList>
    </citation>
    <scope>NUCLEOTIDE SEQUENCE</scope>
    <source>
        <strain evidence="1">NBC_01482</strain>
    </source>
</reference>
<protein>
    <submittedName>
        <fullName evidence="1">DUF1702 family protein</fullName>
    </submittedName>
</protein>
<dbReference type="EMBL" id="CP109441">
    <property type="protein sequence ID" value="WUV47562.1"/>
    <property type="molecule type" value="Genomic_DNA"/>
</dbReference>
<gene>
    <name evidence="1" type="ORF">OG563_04795</name>
</gene>
<dbReference type="RefSeq" id="WP_327100628.1">
    <property type="nucleotide sequence ID" value="NZ_CP109149.1"/>
</dbReference>
<evidence type="ECO:0000313" key="2">
    <source>
        <dbReference type="Proteomes" id="UP001432062"/>
    </source>
</evidence>
<sequence>MTALRVLRRILPVPTQSDALFARRGFPTSAPITSTLEQVGVVVIRGFEMGADIAEIDDLAAALDHIDPFYRSLAYEGAVTALVTRDLIGLRRRHLARQFVEGPGAPHAYMAYVGYGLLMPRLPRFLWRRCTPNLGDDAVLSQLTWLAADGFGFDGAFFQTARWIDRQWRPKPYSWEGDSSYFLRAVDQGVGRALYFVNDADLAAIADRIDRMDPHRRADLWSGIGAAIAYLGGVAESDVRTAQRRAGLAAADMAQGAAFAIKARAHAGYVPECSVSAARLLCDRDVDAVVAVVDETSTRSFSTGEPGYEQWRRRLRERLAPPTLLHAVDQPRGA</sequence>
<dbReference type="Pfam" id="PF08012">
    <property type="entry name" value="DUF1702"/>
    <property type="match status" value="1"/>
</dbReference>
<evidence type="ECO:0000313" key="1">
    <source>
        <dbReference type="EMBL" id="WUV47562.1"/>
    </source>
</evidence>
<dbReference type="InterPro" id="IPR012964">
    <property type="entry name" value="DUF1702"/>
</dbReference>
<organism evidence="1 2">
    <name type="scientific">Nocardia vinacea</name>
    <dbReference type="NCBI Taxonomy" id="96468"/>
    <lineage>
        <taxon>Bacteria</taxon>
        <taxon>Bacillati</taxon>
        <taxon>Actinomycetota</taxon>
        <taxon>Actinomycetes</taxon>
        <taxon>Mycobacteriales</taxon>
        <taxon>Nocardiaceae</taxon>
        <taxon>Nocardia</taxon>
    </lineage>
</organism>